<gene>
    <name evidence="2" type="ORF">Tco_0627704</name>
</gene>
<protein>
    <submittedName>
        <fullName evidence="2">Uncharacterized protein</fullName>
    </submittedName>
</protein>
<evidence type="ECO:0000313" key="3">
    <source>
        <dbReference type="Proteomes" id="UP001151760"/>
    </source>
</evidence>
<evidence type="ECO:0000313" key="2">
    <source>
        <dbReference type="EMBL" id="GJS54342.1"/>
    </source>
</evidence>
<sequence>MRTKTELTLEQTQQGVSNEVLKTGSRHIYSETPKLLSGMEDSHHGPSDAMHNPSSSLKVSQNDFLFCSHGDYTFSIGTLSLELVGFDKGDRGGTLSYWFTHTEFSALRRSGNPDGSRNWYKTRQDS</sequence>
<dbReference type="EMBL" id="BQNB010008791">
    <property type="protein sequence ID" value="GJS54342.1"/>
    <property type="molecule type" value="Genomic_DNA"/>
</dbReference>
<dbReference type="Proteomes" id="UP001151760">
    <property type="component" value="Unassembled WGS sequence"/>
</dbReference>
<feature type="region of interest" description="Disordered" evidence="1">
    <location>
        <begin position="36"/>
        <end position="55"/>
    </location>
</feature>
<evidence type="ECO:0000256" key="1">
    <source>
        <dbReference type="SAM" id="MobiDB-lite"/>
    </source>
</evidence>
<reference evidence="2" key="2">
    <citation type="submission" date="2022-01" db="EMBL/GenBank/DDBJ databases">
        <authorList>
            <person name="Yamashiro T."/>
            <person name="Shiraishi A."/>
            <person name="Satake H."/>
            <person name="Nakayama K."/>
        </authorList>
    </citation>
    <scope>NUCLEOTIDE SEQUENCE</scope>
</reference>
<organism evidence="2 3">
    <name type="scientific">Tanacetum coccineum</name>
    <dbReference type="NCBI Taxonomy" id="301880"/>
    <lineage>
        <taxon>Eukaryota</taxon>
        <taxon>Viridiplantae</taxon>
        <taxon>Streptophyta</taxon>
        <taxon>Embryophyta</taxon>
        <taxon>Tracheophyta</taxon>
        <taxon>Spermatophyta</taxon>
        <taxon>Magnoliopsida</taxon>
        <taxon>eudicotyledons</taxon>
        <taxon>Gunneridae</taxon>
        <taxon>Pentapetalae</taxon>
        <taxon>asterids</taxon>
        <taxon>campanulids</taxon>
        <taxon>Asterales</taxon>
        <taxon>Asteraceae</taxon>
        <taxon>Asteroideae</taxon>
        <taxon>Anthemideae</taxon>
        <taxon>Anthemidinae</taxon>
        <taxon>Tanacetum</taxon>
    </lineage>
</organism>
<name>A0ABQ4WNB6_9ASTR</name>
<reference evidence="2" key="1">
    <citation type="journal article" date="2022" name="Int. J. Mol. Sci.">
        <title>Draft Genome of Tanacetum Coccineum: Genomic Comparison of Closely Related Tanacetum-Family Plants.</title>
        <authorList>
            <person name="Yamashiro T."/>
            <person name="Shiraishi A."/>
            <person name="Nakayama K."/>
            <person name="Satake H."/>
        </authorList>
    </citation>
    <scope>NUCLEOTIDE SEQUENCE</scope>
</reference>
<proteinExistence type="predicted"/>
<keyword evidence="3" id="KW-1185">Reference proteome</keyword>
<accession>A0ABQ4WNB6</accession>
<comment type="caution">
    <text evidence="2">The sequence shown here is derived from an EMBL/GenBank/DDBJ whole genome shotgun (WGS) entry which is preliminary data.</text>
</comment>